<keyword evidence="1" id="KW-1133">Transmembrane helix</keyword>
<evidence type="ECO:0000313" key="2">
    <source>
        <dbReference type="EMBL" id="POH71251.1"/>
    </source>
</evidence>
<evidence type="ECO:0000256" key="1">
    <source>
        <dbReference type="SAM" id="Phobius"/>
    </source>
</evidence>
<feature type="transmembrane region" description="Helical" evidence="1">
    <location>
        <begin position="93"/>
        <end position="110"/>
    </location>
</feature>
<dbReference type="AlphaFoldDB" id="A0A2S3ZPW5"/>
<comment type="caution">
    <text evidence="2">The sequence shown here is derived from an EMBL/GenBank/DDBJ whole genome shotgun (WGS) entry which is preliminary data.</text>
</comment>
<keyword evidence="1" id="KW-0472">Membrane</keyword>
<organism evidence="2 3">
    <name type="scientific">Cryobacterium zongtaii</name>
    <dbReference type="NCBI Taxonomy" id="1259217"/>
    <lineage>
        <taxon>Bacteria</taxon>
        <taxon>Bacillati</taxon>
        <taxon>Actinomycetota</taxon>
        <taxon>Actinomycetes</taxon>
        <taxon>Micrococcales</taxon>
        <taxon>Microbacteriaceae</taxon>
        <taxon>Cryobacterium</taxon>
    </lineage>
</organism>
<keyword evidence="1" id="KW-0812">Transmembrane</keyword>
<dbReference type="Proteomes" id="UP000237104">
    <property type="component" value="Unassembled WGS sequence"/>
</dbReference>
<dbReference type="EMBL" id="PPXF01000011">
    <property type="protein sequence ID" value="POH71251.1"/>
    <property type="molecule type" value="Genomic_DNA"/>
</dbReference>
<accession>A0A2S3ZPW5</accession>
<feature type="transmembrane region" description="Helical" evidence="1">
    <location>
        <begin position="64"/>
        <end position="87"/>
    </location>
</feature>
<feature type="transmembrane region" description="Helical" evidence="1">
    <location>
        <begin position="29"/>
        <end position="52"/>
    </location>
</feature>
<protein>
    <submittedName>
        <fullName evidence="2">Uncharacterized protein</fullName>
    </submittedName>
</protein>
<gene>
    <name evidence="2" type="ORF">C3B59_01195</name>
</gene>
<name>A0A2S3ZPW5_9MICO</name>
<evidence type="ECO:0000313" key="3">
    <source>
        <dbReference type="Proteomes" id="UP000237104"/>
    </source>
</evidence>
<proteinExistence type="predicted"/>
<reference evidence="2 3" key="1">
    <citation type="submission" date="2018-01" db="EMBL/GenBank/DDBJ databases">
        <title>Cryobacterium sp. nov., from glaciers in China.</title>
        <authorList>
            <person name="Liu Q."/>
            <person name="Xin Y.-H."/>
        </authorList>
    </citation>
    <scope>NUCLEOTIDE SEQUENCE [LARGE SCALE GENOMIC DNA]</scope>
    <source>
        <strain evidence="2 3">TMB1-8</strain>
    </source>
</reference>
<sequence>MIWAVFTHVLYAIANPGVASPFMGLALYTAVAGGLLLSSVAVVGAAVALSLIDHRLALSRFAQGGIAGAGAALAGLGLFIFLGSTIVLDGRETAGVLAFVAAASFVLMCFRASAHTSQSWPVPVVEL</sequence>